<dbReference type="EMBL" id="BSNW01000016">
    <property type="protein sequence ID" value="GLQ69280.1"/>
    <property type="molecule type" value="Genomic_DNA"/>
</dbReference>
<gene>
    <name evidence="1" type="ORF">GCM10007866_17310</name>
</gene>
<evidence type="ECO:0000313" key="1">
    <source>
        <dbReference type="EMBL" id="GLQ69280.1"/>
    </source>
</evidence>
<proteinExistence type="predicted"/>
<keyword evidence="2" id="KW-1185">Reference proteome</keyword>
<dbReference type="Pfam" id="PF02567">
    <property type="entry name" value="PhzC-PhzF"/>
    <property type="match status" value="1"/>
</dbReference>
<organism evidence="1 2">
    <name type="scientific">Gluconobacter albidus</name>
    <dbReference type="NCBI Taxonomy" id="318683"/>
    <lineage>
        <taxon>Bacteria</taxon>
        <taxon>Pseudomonadati</taxon>
        <taxon>Pseudomonadota</taxon>
        <taxon>Alphaproteobacteria</taxon>
        <taxon>Acetobacterales</taxon>
        <taxon>Acetobacteraceae</taxon>
        <taxon>Gluconobacter</taxon>
    </lineage>
</organism>
<sequence>MALRLRSRRDILAIQPDWQKLRGQYLGVVGAWDDQHDGADVQFEVRAFVGDGQGWEDPVTGSLNAAMAQWLIESGVAPAQYVATQGTTLHRAGRVFVVKDGDDIWIGGNVVTRVAGVITL</sequence>
<evidence type="ECO:0008006" key="3">
    <source>
        <dbReference type="Google" id="ProtNLM"/>
    </source>
</evidence>
<evidence type="ECO:0000313" key="2">
    <source>
        <dbReference type="Proteomes" id="UP001156672"/>
    </source>
</evidence>
<reference evidence="2" key="1">
    <citation type="journal article" date="2019" name="Int. J. Syst. Evol. Microbiol.">
        <title>The Global Catalogue of Microorganisms (GCM) 10K type strain sequencing project: providing services to taxonomists for standard genome sequencing and annotation.</title>
        <authorList>
            <consortium name="The Broad Institute Genomics Platform"/>
            <consortium name="The Broad Institute Genome Sequencing Center for Infectious Disease"/>
            <person name="Wu L."/>
            <person name="Ma J."/>
        </authorList>
    </citation>
    <scope>NUCLEOTIDE SEQUENCE [LARGE SCALE GENOMIC DNA]</scope>
    <source>
        <strain evidence="2">NBRC 3250</strain>
    </source>
</reference>
<comment type="caution">
    <text evidence="1">The sequence shown here is derived from an EMBL/GenBank/DDBJ whole genome shotgun (WGS) entry which is preliminary data.</text>
</comment>
<dbReference type="Gene3D" id="3.10.310.10">
    <property type="entry name" value="Diaminopimelate Epimerase, Chain A, domain 1"/>
    <property type="match status" value="1"/>
</dbReference>
<name>A0ABQ5X1Q3_9PROT</name>
<accession>A0ABQ5X1Q3</accession>
<dbReference type="Proteomes" id="UP001156672">
    <property type="component" value="Unassembled WGS sequence"/>
</dbReference>
<dbReference type="SUPFAM" id="SSF54506">
    <property type="entry name" value="Diaminopimelate epimerase-like"/>
    <property type="match status" value="1"/>
</dbReference>
<dbReference type="InterPro" id="IPR003719">
    <property type="entry name" value="Phenazine_PhzF-like"/>
</dbReference>
<protein>
    <recommendedName>
        <fullName evidence="3">Phenazine biosynthesis protein PhzF</fullName>
    </recommendedName>
</protein>